<feature type="transmembrane region" description="Helical" evidence="2">
    <location>
        <begin position="37"/>
        <end position="70"/>
    </location>
</feature>
<dbReference type="Gene3D" id="1.20.1250.20">
    <property type="entry name" value="MFS general substrate transporter like domains"/>
    <property type="match status" value="1"/>
</dbReference>
<evidence type="ECO:0000256" key="2">
    <source>
        <dbReference type="SAM" id="Phobius"/>
    </source>
</evidence>
<keyword evidence="2" id="KW-0472">Membrane</keyword>
<protein>
    <submittedName>
        <fullName evidence="3">Uncharacterized protein</fullName>
    </submittedName>
</protein>
<feature type="region of interest" description="Disordered" evidence="1">
    <location>
        <begin position="74"/>
        <end position="103"/>
    </location>
</feature>
<keyword evidence="4" id="KW-1185">Reference proteome</keyword>
<comment type="caution">
    <text evidence="3">The sequence shown here is derived from an EMBL/GenBank/DDBJ whole genome shotgun (WGS) entry which is preliminary data.</text>
</comment>
<keyword evidence="2" id="KW-1133">Transmembrane helix</keyword>
<reference evidence="4" key="1">
    <citation type="journal article" date="2019" name="Nat. Commun.">
        <title>The genome of broomcorn millet.</title>
        <authorList>
            <person name="Zou C."/>
            <person name="Miki D."/>
            <person name="Li D."/>
            <person name="Tang Q."/>
            <person name="Xiao L."/>
            <person name="Rajput S."/>
            <person name="Deng P."/>
            <person name="Jia W."/>
            <person name="Huang R."/>
            <person name="Zhang M."/>
            <person name="Sun Y."/>
            <person name="Hu J."/>
            <person name="Fu X."/>
            <person name="Schnable P.S."/>
            <person name="Li F."/>
            <person name="Zhang H."/>
            <person name="Feng B."/>
            <person name="Zhu X."/>
            <person name="Liu R."/>
            <person name="Schnable J.C."/>
            <person name="Zhu J.-K."/>
            <person name="Zhang H."/>
        </authorList>
    </citation>
    <scope>NUCLEOTIDE SEQUENCE [LARGE SCALE GENOMIC DNA]</scope>
</reference>
<evidence type="ECO:0000256" key="1">
    <source>
        <dbReference type="SAM" id="MobiDB-lite"/>
    </source>
</evidence>
<evidence type="ECO:0000313" key="3">
    <source>
        <dbReference type="EMBL" id="RLM70276.1"/>
    </source>
</evidence>
<gene>
    <name evidence="3" type="ORF">C2845_PM17G06700</name>
</gene>
<keyword evidence="2" id="KW-0812">Transmembrane</keyword>
<evidence type="ECO:0000313" key="4">
    <source>
        <dbReference type="Proteomes" id="UP000275267"/>
    </source>
</evidence>
<dbReference type="InterPro" id="IPR036259">
    <property type="entry name" value="MFS_trans_sf"/>
</dbReference>
<dbReference type="AlphaFoldDB" id="A0A3L6Q5J9"/>
<proteinExistence type="predicted"/>
<accession>A0A3L6Q5J9</accession>
<name>A0A3L6Q5J9_PANMI</name>
<dbReference type="EMBL" id="PQIB02000014">
    <property type="protein sequence ID" value="RLM70276.1"/>
    <property type="molecule type" value="Genomic_DNA"/>
</dbReference>
<dbReference type="OrthoDB" id="8904098at2759"/>
<organism evidence="3 4">
    <name type="scientific">Panicum miliaceum</name>
    <name type="common">Proso millet</name>
    <name type="synonym">Broomcorn millet</name>
    <dbReference type="NCBI Taxonomy" id="4540"/>
    <lineage>
        <taxon>Eukaryota</taxon>
        <taxon>Viridiplantae</taxon>
        <taxon>Streptophyta</taxon>
        <taxon>Embryophyta</taxon>
        <taxon>Tracheophyta</taxon>
        <taxon>Spermatophyta</taxon>
        <taxon>Magnoliopsida</taxon>
        <taxon>Liliopsida</taxon>
        <taxon>Poales</taxon>
        <taxon>Poaceae</taxon>
        <taxon>PACMAD clade</taxon>
        <taxon>Panicoideae</taxon>
        <taxon>Panicodae</taxon>
        <taxon>Paniceae</taxon>
        <taxon>Panicinae</taxon>
        <taxon>Panicum</taxon>
        <taxon>Panicum sect. Panicum</taxon>
    </lineage>
</organism>
<sequence length="127" mass="13392">MNMGVAATSTTTTIFVAVLQMFTIPAAFIADSYIKRFYIILMFAPIEILQLSCSGALVTVTLLCLTLAALPDAGHKHVSSRPHPPSTASEPALPPASLCHQSGSAGSGLHAYASHHLGFDEERIGEI</sequence>
<dbReference type="Proteomes" id="UP000275267">
    <property type="component" value="Unassembled WGS sequence"/>
</dbReference>
<feature type="transmembrane region" description="Helical" evidence="2">
    <location>
        <begin position="12"/>
        <end position="30"/>
    </location>
</feature>